<sequence>MVWGQGGRTQRETWRTFIQCQRFHLKAEDEKPSFFFSNEMMRMRKVPFEWVIQHAFGGGFFFCFSLQPSLSSSYCHTHCPTFFPSPFPSFLQPDLPARCNCNCNLHITHTHSHTHMQNSQLQATSSI</sequence>
<dbReference type="AlphaFoldDB" id="A0A086TL93"/>
<accession>A0A086TL93</accession>
<evidence type="ECO:0000313" key="2">
    <source>
        <dbReference type="Proteomes" id="UP000243308"/>
    </source>
</evidence>
<proteinExistence type="predicted"/>
<protein>
    <submittedName>
        <fullName evidence="1">Uncharacterized protein</fullName>
    </submittedName>
</protein>
<keyword evidence="2" id="KW-1185">Reference proteome</keyword>
<organism evidence="1 2">
    <name type="scientific">Podila verticillata NRRL 6337</name>
    <dbReference type="NCBI Taxonomy" id="1069443"/>
    <lineage>
        <taxon>Eukaryota</taxon>
        <taxon>Fungi</taxon>
        <taxon>Fungi incertae sedis</taxon>
        <taxon>Mucoromycota</taxon>
        <taxon>Mortierellomycotina</taxon>
        <taxon>Mortierellomycetes</taxon>
        <taxon>Mortierellales</taxon>
        <taxon>Mortierellaceae</taxon>
        <taxon>Podila</taxon>
    </lineage>
</organism>
<name>A0A086TL93_9FUNG</name>
<dbReference type="EMBL" id="KN042430">
    <property type="protein sequence ID" value="KFH62720.1"/>
    <property type="molecule type" value="Genomic_DNA"/>
</dbReference>
<dbReference type="Proteomes" id="UP000243308">
    <property type="component" value="Unassembled WGS sequence"/>
</dbReference>
<gene>
    <name evidence="1" type="ORF">MVEG_11247</name>
</gene>
<reference evidence="1 2" key="1">
    <citation type="submission" date="2011-02" db="EMBL/GenBank/DDBJ databases">
        <title>The Genome Sequence of Mortierella verticillata NRRL 6337.</title>
        <authorList>
            <consortium name="The Broad Institute Genome Sequencing Platform"/>
            <person name="Russ C."/>
            <person name="Cuomo C."/>
            <person name="Burger G."/>
            <person name="Gray M.W."/>
            <person name="Holland P.W.H."/>
            <person name="King N."/>
            <person name="Lang F.B.F."/>
            <person name="Roger A.J."/>
            <person name="Ruiz-Trillo I."/>
            <person name="Young S.K."/>
            <person name="Zeng Q."/>
            <person name="Gargeya S."/>
            <person name="Alvarado L."/>
            <person name="Berlin A."/>
            <person name="Chapman S.B."/>
            <person name="Chen Z."/>
            <person name="Freedman E."/>
            <person name="Gellesch M."/>
            <person name="Goldberg J."/>
            <person name="Griggs A."/>
            <person name="Gujja S."/>
            <person name="Heilman E."/>
            <person name="Heiman D."/>
            <person name="Howarth C."/>
            <person name="Mehta T."/>
            <person name="Neiman D."/>
            <person name="Pearson M."/>
            <person name="Roberts A."/>
            <person name="Saif S."/>
            <person name="Shea T."/>
            <person name="Shenoy N."/>
            <person name="Sisk P."/>
            <person name="Stolte C."/>
            <person name="Sykes S."/>
            <person name="White J."/>
            <person name="Yandava C."/>
            <person name="Haas B."/>
            <person name="Nusbaum C."/>
            <person name="Birren B."/>
        </authorList>
    </citation>
    <scope>NUCLEOTIDE SEQUENCE [LARGE SCALE GENOMIC DNA]</scope>
    <source>
        <strain evidence="1 2">NRRL 6337</strain>
    </source>
</reference>
<evidence type="ECO:0000313" key="1">
    <source>
        <dbReference type="EMBL" id="KFH62720.1"/>
    </source>
</evidence>